<dbReference type="CDD" id="cd15457">
    <property type="entry name" value="NADAR"/>
    <property type="match status" value="1"/>
</dbReference>
<feature type="region of interest" description="Disordered" evidence="1">
    <location>
        <begin position="319"/>
        <end position="340"/>
    </location>
</feature>
<dbReference type="Pfam" id="PF08719">
    <property type="entry name" value="NADAR"/>
    <property type="match status" value="1"/>
</dbReference>
<accession>A0A177V7G4</accession>
<evidence type="ECO:0000259" key="2">
    <source>
        <dbReference type="Pfam" id="PF08719"/>
    </source>
</evidence>
<evidence type="ECO:0000313" key="6">
    <source>
        <dbReference type="Proteomes" id="UP000836402"/>
    </source>
</evidence>
<keyword evidence="6" id="KW-1185">Reference proteome</keyword>
<dbReference type="SUPFAM" id="SSF143990">
    <property type="entry name" value="YbiA-like"/>
    <property type="match status" value="1"/>
</dbReference>
<proteinExistence type="predicted"/>
<dbReference type="Gene3D" id="1.10.357.40">
    <property type="entry name" value="YbiA-like"/>
    <property type="match status" value="1"/>
</dbReference>
<dbReference type="Proteomes" id="UP000836402">
    <property type="component" value="Unassembled WGS sequence"/>
</dbReference>
<reference evidence="4" key="2">
    <citation type="journal article" date="2019" name="IMA Fungus">
        <title>Genome sequencing and comparison of five Tilletia species to identify candidate genes for the detection of regulated species infecting wheat.</title>
        <authorList>
            <person name="Nguyen H.D.T."/>
            <person name="Sultana T."/>
            <person name="Kesanakurti P."/>
            <person name="Hambleton S."/>
        </authorList>
    </citation>
    <scope>NUCLEOTIDE SEQUENCE</scope>
    <source>
        <strain evidence="4">DAOMC 238032</strain>
    </source>
</reference>
<evidence type="ECO:0000313" key="3">
    <source>
        <dbReference type="EMBL" id="CAD6953440.1"/>
    </source>
</evidence>
<evidence type="ECO:0000313" key="5">
    <source>
        <dbReference type="Proteomes" id="UP000077671"/>
    </source>
</evidence>
<feature type="compositionally biased region" description="Basic and acidic residues" evidence="1">
    <location>
        <begin position="324"/>
        <end position="340"/>
    </location>
</feature>
<dbReference type="EMBL" id="CAJHJG010005905">
    <property type="protein sequence ID" value="CAD6953440.1"/>
    <property type="molecule type" value="Genomic_DNA"/>
</dbReference>
<dbReference type="InterPro" id="IPR012816">
    <property type="entry name" value="NADAR"/>
</dbReference>
<evidence type="ECO:0000256" key="1">
    <source>
        <dbReference type="SAM" id="MobiDB-lite"/>
    </source>
</evidence>
<reference evidence="4" key="1">
    <citation type="submission" date="2016-04" db="EMBL/GenBank/DDBJ databases">
        <authorList>
            <person name="Nguyen H.D."/>
            <person name="Kesanakurti P."/>
            <person name="Cullis J."/>
            <person name="Levesque C.A."/>
            <person name="Hambleton S."/>
        </authorList>
    </citation>
    <scope>NUCLEOTIDE SEQUENCE</scope>
    <source>
        <strain evidence="4">DAOMC 238032</strain>
    </source>
</reference>
<sequence length="340" mass="38572">MPEGSANPSDELVAVEPGAADTPVICFGSRSKPFFFLSNLFPSRISLGDFEFFNAEAAFQAAKFHEHPNLQQAIIQTQWPEDVLDKVQYWARYVLADWEEQRLAIMQEVQILKYSQNQQLRARLLQTGDAELIYTSADTYFGSDQDGQGQNHLGKILMSVRGLLRAVGEPTRLSKLFKLSTPRPTWRSTVWCANHSSERWYPLGKLRLRELTIKPAIEDAPASAIAFLHSIEHGDERWSLRLMIEVRGAPVTGKDGPWIEVYYATREKSTKGIHVREDISPEHLLESRMMGGEEISIYELTVDIFKAKNWISSMSIVPSASAERPAEPDYKLTAKRDDQD</sequence>
<dbReference type="InterPro" id="IPR037238">
    <property type="entry name" value="YbiA-like_sf"/>
</dbReference>
<feature type="domain" description="NADAR" evidence="2">
    <location>
        <begin position="31"/>
        <end position="165"/>
    </location>
</feature>
<dbReference type="AlphaFoldDB" id="A0A177V7G4"/>
<name>A0A177V7G4_9BASI</name>
<protein>
    <recommendedName>
        <fullName evidence="2">NADAR domain-containing protein</fullName>
    </recommendedName>
</protein>
<comment type="caution">
    <text evidence="4">The sequence shown here is derived from an EMBL/GenBank/DDBJ whole genome shotgun (WGS) entry which is preliminary data.</text>
</comment>
<evidence type="ECO:0000313" key="4">
    <source>
        <dbReference type="EMBL" id="KAE8264046.1"/>
    </source>
</evidence>
<dbReference type="EMBL" id="LWDD02000094">
    <property type="protein sequence ID" value="KAE8264046.1"/>
    <property type="molecule type" value="Genomic_DNA"/>
</dbReference>
<gene>
    <name evidence="4" type="ORF">A4X03_0g1229</name>
    <name evidence="3" type="ORF">JKIAZH3_G6993</name>
</gene>
<dbReference type="Proteomes" id="UP000077671">
    <property type="component" value="Unassembled WGS sequence"/>
</dbReference>
<organism evidence="4 5">
    <name type="scientific">Tilletia caries</name>
    <name type="common">wheat bunt fungus</name>
    <dbReference type="NCBI Taxonomy" id="13290"/>
    <lineage>
        <taxon>Eukaryota</taxon>
        <taxon>Fungi</taxon>
        <taxon>Dikarya</taxon>
        <taxon>Basidiomycota</taxon>
        <taxon>Ustilaginomycotina</taxon>
        <taxon>Exobasidiomycetes</taxon>
        <taxon>Tilletiales</taxon>
        <taxon>Tilletiaceae</taxon>
        <taxon>Tilletia</taxon>
    </lineage>
</organism>
<reference evidence="3" key="3">
    <citation type="submission" date="2020-10" db="EMBL/GenBank/DDBJ databases">
        <authorList>
            <person name="Sedaghatjoo S."/>
        </authorList>
    </citation>
    <scope>NUCLEOTIDE SEQUENCE</scope>
    <source>
        <strain evidence="3">AZH3</strain>
    </source>
</reference>